<gene>
    <name evidence="1" type="ORF">H8B22_00970</name>
</gene>
<proteinExistence type="predicted"/>
<dbReference type="Proteomes" id="UP000516018">
    <property type="component" value="Chromosome"/>
</dbReference>
<dbReference type="RefSeq" id="WP_187712305.1">
    <property type="nucleotide sequence ID" value="NZ_CP060820.1"/>
</dbReference>
<dbReference type="EMBL" id="CP060820">
    <property type="protein sequence ID" value="QNP40867.1"/>
    <property type="molecule type" value="Genomic_DNA"/>
</dbReference>
<organism evidence="1 2">
    <name type="scientific">Agrilutibacter terrestris</name>
    <dbReference type="NCBI Taxonomy" id="2865112"/>
    <lineage>
        <taxon>Bacteria</taxon>
        <taxon>Pseudomonadati</taxon>
        <taxon>Pseudomonadota</taxon>
        <taxon>Gammaproteobacteria</taxon>
        <taxon>Lysobacterales</taxon>
        <taxon>Lysobacteraceae</taxon>
        <taxon>Agrilutibacter</taxon>
    </lineage>
</organism>
<accession>A0A7H0FXV1</accession>
<name>A0A7H0FXV1_9GAMM</name>
<sequence length="255" mass="27213">MRTQARLAAVIAGILGLLAARVAYSGGRVEYAFDLANFTTPLLIDNAYLPLLPGLRVVVAEVSVDECIVDETQVTGDSKDDFTGAYAGLSARVVSDRAWLDADCDGGRDRLLEDTFDWYAQDDDGNVWYVGEATTAFEYDDAGNPTGTSTEGSWEAGRDGAIAGLIMLAEPAAGDFYQQEFSAGVAEDAAKVVGVGRNVTTGLGTFADCLVTKEWSSLSPGAIEHKYYCPDLGLVLVREFHGKTTIAETVDIDMP</sequence>
<dbReference type="KEGG" id="lsx:H8B22_00970"/>
<dbReference type="AlphaFoldDB" id="A0A7H0FXV1"/>
<evidence type="ECO:0000313" key="2">
    <source>
        <dbReference type="Proteomes" id="UP000516018"/>
    </source>
</evidence>
<keyword evidence="2" id="KW-1185">Reference proteome</keyword>
<evidence type="ECO:0000313" key="1">
    <source>
        <dbReference type="EMBL" id="QNP40867.1"/>
    </source>
</evidence>
<reference evidence="1 2" key="1">
    <citation type="submission" date="2020-08" db="EMBL/GenBank/DDBJ databases">
        <title>Lysobacter sp. II4 sp. nov., isolated from soil.</title>
        <authorList>
            <person name="Woo C.Y."/>
            <person name="Kim J."/>
        </authorList>
    </citation>
    <scope>NUCLEOTIDE SEQUENCE [LARGE SCALE GENOMIC DNA]</scope>
    <source>
        <strain evidence="1 2">II4</strain>
    </source>
</reference>
<protein>
    <submittedName>
        <fullName evidence="1">Uncharacterized protein</fullName>
    </submittedName>
</protein>